<sequence>MSGVRLREGESFDSLIKRFRKVLAKDGILQDVKRLQYYEKPSEKKKKEILAARRRMQRKSRREE</sequence>
<evidence type="ECO:0000313" key="7">
    <source>
        <dbReference type="EMBL" id="HDM90564.1"/>
    </source>
</evidence>
<comment type="similarity">
    <text evidence="1 5 6">Belongs to the bacterial ribosomal protein bS21 family.</text>
</comment>
<evidence type="ECO:0000256" key="6">
    <source>
        <dbReference type="RuleBase" id="RU000667"/>
    </source>
</evidence>
<dbReference type="Pfam" id="PF01165">
    <property type="entry name" value="Ribosomal_S21"/>
    <property type="match status" value="1"/>
</dbReference>
<evidence type="ECO:0000256" key="1">
    <source>
        <dbReference type="ARBA" id="ARBA00006640"/>
    </source>
</evidence>
<dbReference type="EMBL" id="DRBW01000191">
    <property type="protein sequence ID" value="HDM90564.1"/>
    <property type="molecule type" value="Genomic_DNA"/>
</dbReference>
<reference evidence="7" key="1">
    <citation type="journal article" date="2020" name="mSystems">
        <title>Genome- and Community-Level Interaction Insights into Carbon Utilization and Element Cycling Functions of Hydrothermarchaeota in Hydrothermal Sediment.</title>
        <authorList>
            <person name="Zhou Z."/>
            <person name="Liu Y."/>
            <person name="Xu W."/>
            <person name="Pan J."/>
            <person name="Luo Z.H."/>
            <person name="Li M."/>
        </authorList>
    </citation>
    <scope>NUCLEOTIDE SEQUENCE [LARGE SCALE GENOMIC DNA]</scope>
    <source>
        <strain evidence="7">HyVt-237</strain>
    </source>
</reference>
<evidence type="ECO:0000256" key="5">
    <source>
        <dbReference type="HAMAP-Rule" id="MF_00358"/>
    </source>
</evidence>
<dbReference type="PANTHER" id="PTHR21109:SF0">
    <property type="entry name" value="SMALL RIBOSOMAL SUBUNIT PROTEIN BS21M"/>
    <property type="match status" value="1"/>
</dbReference>
<accession>A0A7C0XBG6</accession>
<dbReference type="HAMAP" id="MF_00358">
    <property type="entry name" value="Ribosomal_bS21"/>
    <property type="match status" value="1"/>
</dbReference>
<dbReference type="InterPro" id="IPR001911">
    <property type="entry name" value="Ribosomal_bS21"/>
</dbReference>
<dbReference type="GO" id="GO:0003735">
    <property type="term" value="F:structural constituent of ribosome"/>
    <property type="evidence" value="ECO:0007669"/>
    <property type="project" value="InterPro"/>
</dbReference>
<name>A0A7C0XBG6_UNCW3</name>
<comment type="caution">
    <text evidence="7">The sequence shown here is derived from an EMBL/GenBank/DDBJ whole genome shotgun (WGS) entry which is preliminary data.</text>
</comment>
<gene>
    <name evidence="5 7" type="primary">rpsU</name>
    <name evidence="7" type="ORF">ENG67_05090</name>
</gene>
<dbReference type="PANTHER" id="PTHR21109">
    <property type="entry name" value="MITOCHONDRIAL 28S RIBOSOMAL PROTEIN S21"/>
    <property type="match status" value="1"/>
</dbReference>
<keyword evidence="3 5" id="KW-0687">Ribonucleoprotein</keyword>
<dbReference type="InterPro" id="IPR038380">
    <property type="entry name" value="Ribosomal_bS21_sf"/>
</dbReference>
<dbReference type="GO" id="GO:1990904">
    <property type="term" value="C:ribonucleoprotein complex"/>
    <property type="evidence" value="ECO:0007669"/>
    <property type="project" value="UniProtKB-KW"/>
</dbReference>
<evidence type="ECO:0000256" key="2">
    <source>
        <dbReference type="ARBA" id="ARBA00022980"/>
    </source>
</evidence>
<evidence type="ECO:0000256" key="4">
    <source>
        <dbReference type="ARBA" id="ARBA00035135"/>
    </source>
</evidence>
<organism evidence="7">
    <name type="scientific">candidate division WOR-3 bacterium</name>
    <dbReference type="NCBI Taxonomy" id="2052148"/>
    <lineage>
        <taxon>Bacteria</taxon>
        <taxon>Bacteria division WOR-3</taxon>
    </lineage>
</organism>
<evidence type="ECO:0000256" key="3">
    <source>
        <dbReference type="ARBA" id="ARBA00023274"/>
    </source>
</evidence>
<dbReference type="AlphaFoldDB" id="A0A7C0XBG6"/>
<dbReference type="Proteomes" id="UP000885931">
    <property type="component" value="Unassembled WGS sequence"/>
</dbReference>
<dbReference type="GO" id="GO:0005840">
    <property type="term" value="C:ribosome"/>
    <property type="evidence" value="ECO:0007669"/>
    <property type="project" value="UniProtKB-KW"/>
</dbReference>
<dbReference type="NCBIfam" id="TIGR00030">
    <property type="entry name" value="S21p"/>
    <property type="match status" value="1"/>
</dbReference>
<protein>
    <recommendedName>
        <fullName evidence="4 5">Small ribosomal subunit protein bS21</fullName>
    </recommendedName>
</protein>
<dbReference type="Gene3D" id="1.20.5.1150">
    <property type="entry name" value="Ribosomal protein S8"/>
    <property type="match status" value="1"/>
</dbReference>
<keyword evidence="2 5" id="KW-0689">Ribosomal protein</keyword>
<proteinExistence type="inferred from homology"/>
<dbReference type="GO" id="GO:0006412">
    <property type="term" value="P:translation"/>
    <property type="evidence" value="ECO:0007669"/>
    <property type="project" value="UniProtKB-UniRule"/>
</dbReference>
<dbReference type="PRINTS" id="PR00976">
    <property type="entry name" value="RIBOSOMALS21"/>
</dbReference>